<comment type="similarity">
    <text evidence="3">Belongs to the flavoredoxin family.</text>
</comment>
<evidence type="ECO:0000256" key="2">
    <source>
        <dbReference type="ARBA" id="ARBA00022630"/>
    </source>
</evidence>
<protein>
    <submittedName>
        <fullName evidence="5">Flavin reductase family protein</fullName>
        <ecNumber evidence="5">1.5.1.-</ecNumber>
    </submittedName>
</protein>
<name>A0AB74U4S1_9GAMM</name>
<gene>
    <name evidence="5" type="ORF">ABV408_17665</name>
</gene>
<dbReference type="InterPro" id="IPR002563">
    <property type="entry name" value="Flavin_Rdtase-like_dom"/>
</dbReference>
<dbReference type="PANTHER" id="PTHR43567:SF1">
    <property type="entry name" value="FLAVOREDOXIN"/>
    <property type="match status" value="1"/>
</dbReference>
<accession>A0AB74U4S1</accession>
<keyword evidence="2" id="KW-0285">Flavoprotein</keyword>
<dbReference type="EC" id="1.5.1.-" evidence="5"/>
<dbReference type="Pfam" id="PF01613">
    <property type="entry name" value="Flavin_Reduct"/>
    <property type="match status" value="1"/>
</dbReference>
<dbReference type="EMBL" id="CP159578">
    <property type="protein sequence ID" value="XCJ79246.1"/>
    <property type="molecule type" value="Genomic_DNA"/>
</dbReference>
<dbReference type="RefSeq" id="WP_353980188.1">
    <property type="nucleotide sequence ID" value="NZ_CP159578.1"/>
</dbReference>
<feature type="domain" description="Flavin reductase like" evidence="4">
    <location>
        <begin position="21"/>
        <end position="173"/>
    </location>
</feature>
<evidence type="ECO:0000259" key="4">
    <source>
        <dbReference type="SMART" id="SM00903"/>
    </source>
</evidence>
<evidence type="ECO:0000256" key="1">
    <source>
        <dbReference type="ARBA" id="ARBA00001917"/>
    </source>
</evidence>
<dbReference type="SUPFAM" id="SSF50475">
    <property type="entry name" value="FMN-binding split barrel"/>
    <property type="match status" value="1"/>
</dbReference>
<dbReference type="SMART" id="SM00903">
    <property type="entry name" value="Flavin_Reduct"/>
    <property type="match status" value="1"/>
</dbReference>
<dbReference type="GO" id="GO:0010181">
    <property type="term" value="F:FMN binding"/>
    <property type="evidence" value="ECO:0007669"/>
    <property type="project" value="InterPro"/>
</dbReference>
<evidence type="ECO:0000313" key="5">
    <source>
        <dbReference type="EMBL" id="XCJ79246.1"/>
    </source>
</evidence>
<sequence length="190" mass="21433">MNRHTHHAAHKSRFPLDQCRCHLETGPIVLVGSQWQDTRNLMVMGWHMMLGFTPAHFGCLISPGNHSYHLIRESRECTINVPTVDLVDAVVGVGNSDGDEVDKFAAFGLTPQASQEVSAPAVAQCYANFECRLVDDSQIDRHELFIWEIVAAHVDTSLERPRTLHYRGHGRFMVAGDEIDRSADFRRQNL</sequence>
<dbReference type="InterPro" id="IPR012349">
    <property type="entry name" value="Split_barrel_FMN-bd"/>
</dbReference>
<dbReference type="GO" id="GO:0016646">
    <property type="term" value="F:oxidoreductase activity, acting on the CH-NH group of donors, NAD or NADP as acceptor"/>
    <property type="evidence" value="ECO:0007669"/>
    <property type="project" value="UniProtKB-ARBA"/>
</dbReference>
<evidence type="ECO:0000256" key="3">
    <source>
        <dbReference type="ARBA" id="ARBA00038054"/>
    </source>
</evidence>
<dbReference type="Gene3D" id="2.30.110.10">
    <property type="entry name" value="Electron Transport, Fmn-binding Protein, Chain A"/>
    <property type="match status" value="1"/>
</dbReference>
<dbReference type="AlphaFoldDB" id="A0AB74U4S1"/>
<reference evidence="5" key="1">
    <citation type="submission" date="2024-06" db="EMBL/GenBank/DDBJ databases">
        <title>Complete genome of Salinicola endophyticus HNIBRBA4755.</title>
        <authorList>
            <person name="Shin S.Y."/>
            <person name="Kang H."/>
            <person name="Song J."/>
        </authorList>
    </citation>
    <scope>NUCLEOTIDE SEQUENCE</scope>
    <source>
        <strain evidence="5">HNIBRBA4755</strain>
    </source>
</reference>
<keyword evidence="5" id="KW-0560">Oxidoreductase</keyword>
<organism evidence="5">
    <name type="scientific">Salinicola endophyticus</name>
    <dbReference type="NCBI Taxonomy" id="1949083"/>
    <lineage>
        <taxon>Bacteria</taxon>
        <taxon>Pseudomonadati</taxon>
        <taxon>Pseudomonadota</taxon>
        <taxon>Gammaproteobacteria</taxon>
        <taxon>Oceanospirillales</taxon>
        <taxon>Halomonadaceae</taxon>
        <taxon>Salinicola</taxon>
    </lineage>
</organism>
<proteinExistence type="inferred from homology"/>
<comment type="cofactor">
    <cofactor evidence="1">
        <name>FMN</name>
        <dbReference type="ChEBI" id="CHEBI:58210"/>
    </cofactor>
</comment>
<dbReference type="PANTHER" id="PTHR43567">
    <property type="entry name" value="FLAVOREDOXIN-RELATED-RELATED"/>
    <property type="match status" value="1"/>
</dbReference>
<dbReference type="InterPro" id="IPR052174">
    <property type="entry name" value="Flavoredoxin"/>
</dbReference>